<dbReference type="Proteomes" id="UP000003688">
    <property type="component" value="Unassembled WGS sequence"/>
</dbReference>
<dbReference type="SMART" id="SM00382">
    <property type="entry name" value="AAA"/>
    <property type="match status" value="1"/>
</dbReference>
<keyword evidence="6" id="KW-1185">Reference proteome</keyword>
<protein>
    <submittedName>
        <fullName evidence="5">ATPase associated with various cellular activities AAA_3</fullName>
    </submittedName>
</protein>
<dbReference type="InterPro" id="IPR003593">
    <property type="entry name" value="AAA+_ATPase"/>
</dbReference>
<dbReference type="InterPro" id="IPR041628">
    <property type="entry name" value="ChlI/MoxR_AAA_lid"/>
</dbReference>
<dbReference type="AlphaFoldDB" id="B9XSB3"/>
<dbReference type="EMBL" id="ABOX02000076">
    <property type="protein sequence ID" value="EEF57283.1"/>
    <property type="molecule type" value="Genomic_DNA"/>
</dbReference>
<dbReference type="InterPro" id="IPR011703">
    <property type="entry name" value="ATPase_AAA-3"/>
</dbReference>
<organism evidence="5 6">
    <name type="scientific">Pedosphaera parvula (strain Ellin514)</name>
    <dbReference type="NCBI Taxonomy" id="320771"/>
    <lineage>
        <taxon>Bacteria</taxon>
        <taxon>Pseudomonadati</taxon>
        <taxon>Verrucomicrobiota</taxon>
        <taxon>Pedosphaerae</taxon>
        <taxon>Pedosphaerales</taxon>
        <taxon>Pedosphaeraceae</taxon>
        <taxon>Pedosphaera</taxon>
    </lineage>
</organism>
<dbReference type="OrthoDB" id="9808397at2"/>
<dbReference type="GO" id="GO:0005524">
    <property type="term" value="F:ATP binding"/>
    <property type="evidence" value="ECO:0007669"/>
    <property type="project" value="UniProtKB-KW"/>
</dbReference>
<feature type="domain" description="AAA+ ATPase" evidence="4">
    <location>
        <begin position="41"/>
        <end position="185"/>
    </location>
</feature>
<gene>
    <name evidence="5" type="ORF">Cflav_PD0249</name>
</gene>
<dbReference type="SUPFAM" id="SSF52540">
    <property type="entry name" value="P-loop containing nucleoside triphosphate hydrolases"/>
    <property type="match status" value="1"/>
</dbReference>
<keyword evidence="1" id="KW-0547">Nucleotide-binding</keyword>
<accession>B9XSB3</accession>
<dbReference type="Gene3D" id="1.10.8.80">
    <property type="entry name" value="Magnesium chelatase subunit I, C-Terminal domain"/>
    <property type="match status" value="1"/>
</dbReference>
<comment type="caution">
    <text evidence="5">The sequence shown here is derived from an EMBL/GenBank/DDBJ whole genome shotgun (WGS) entry which is preliminary data.</text>
</comment>
<dbReference type="FunFam" id="3.40.50.300:FF:000640">
    <property type="entry name" value="MoxR family ATPase"/>
    <property type="match status" value="1"/>
</dbReference>
<dbReference type="PIRSF" id="PIRSF002849">
    <property type="entry name" value="AAA_ATPase_chaperone_MoxR_prd"/>
    <property type="match status" value="1"/>
</dbReference>
<evidence type="ECO:0000259" key="4">
    <source>
        <dbReference type="SMART" id="SM00382"/>
    </source>
</evidence>
<name>B9XSB3_PEDPL</name>
<dbReference type="RefSeq" id="WP_007418696.1">
    <property type="nucleotide sequence ID" value="NZ_ABOX02000076.1"/>
</dbReference>
<keyword evidence="2" id="KW-0067">ATP-binding</keyword>
<dbReference type="InterPro" id="IPR050764">
    <property type="entry name" value="CbbQ/NirQ/NorQ/GpvN"/>
</dbReference>
<evidence type="ECO:0000313" key="5">
    <source>
        <dbReference type="EMBL" id="EEF57283.1"/>
    </source>
</evidence>
<evidence type="ECO:0000256" key="1">
    <source>
        <dbReference type="ARBA" id="ARBA00022741"/>
    </source>
</evidence>
<dbReference type="PANTHER" id="PTHR42759:SF1">
    <property type="entry name" value="MAGNESIUM-CHELATASE SUBUNIT CHLD"/>
    <property type="match status" value="1"/>
</dbReference>
<reference evidence="5 6" key="1">
    <citation type="journal article" date="2011" name="J. Bacteriol.">
        <title>Genome sequence of 'Pedosphaera parvula' Ellin514, an aerobic Verrucomicrobial isolate from pasture soil.</title>
        <authorList>
            <person name="Kant R."/>
            <person name="van Passel M.W."/>
            <person name="Sangwan P."/>
            <person name="Palva A."/>
            <person name="Lucas S."/>
            <person name="Copeland A."/>
            <person name="Lapidus A."/>
            <person name="Glavina Del Rio T."/>
            <person name="Dalin E."/>
            <person name="Tice H."/>
            <person name="Bruce D."/>
            <person name="Goodwin L."/>
            <person name="Pitluck S."/>
            <person name="Chertkov O."/>
            <person name="Larimer F.W."/>
            <person name="Land M.L."/>
            <person name="Hauser L."/>
            <person name="Brettin T.S."/>
            <person name="Detter J.C."/>
            <person name="Han S."/>
            <person name="de Vos W.M."/>
            <person name="Janssen P.H."/>
            <person name="Smidt H."/>
        </authorList>
    </citation>
    <scope>NUCLEOTIDE SEQUENCE [LARGE SCALE GENOMIC DNA]</scope>
    <source>
        <strain evidence="5 6">Ellin514</strain>
    </source>
</reference>
<dbReference type="PANTHER" id="PTHR42759">
    <property type="entry name" value="MOXR FAMILY PROTEIN"/>
    <property type="match status" value="1"/>
</dbReference>
<dbReference type="CDD" id="cd00009">
    <property type="entry name" value="AAA"/>
    <property type="match status" value="1"/>
</dbReference>
<evidence type="ECO:0000256" key="3">
    <source>
        <dbReference type="ARBA" id="ARBA00061607"/>
    </source>
</evidence>
<sequence>MNTEEQIQSFRQAYAAVRAEIGKVIVGHDAIVDGTLIAVLAGGHVLLEGVPGLGKTLLVRTLSEVLDLSFNRIQFTPDLMPADILGTNIVMETAGGRREFQFQKGPIFAHLILADEINRATPKTQSAMLEAMQEKSVTAGGEIRKLAEPFFVLATQNPIDQEGTYPLPEAQLDRFFFKLVVGYPSAAELNEVLTRTTENTRVQVNKVLSKEALIELQKLVRQVPVATHVKDYAVRLVLATHPQTETAVPITNQYLRFGSSPRGGQCLLLAGKVRALMQGRFNVSFDDIQAVATAALRHRLILNFEAEAEGITTDHIVAQILNEVPKDSVAVGA</sequence>
<proteinExistence type="inferred from homology"/>
<dbReference type="Gene3D" id="3.40.50.300">
    <property type="entry name" value="P-loop containing nucleotide triphosphate hydrolases"/>
    <property type="match status" value="1"/>
</dbReference>
<dbReference type="Pfam" id="PF17863">
    <property type="entry name" value="AAA_lid_2"/>
    <property type="match status" value="1"/>
</dbReference>
<dbReference type="Pfam" id="PF07726">
    <property type="entry name" value="AAA_3"/>
    <property type="match status" value="1"/>
</dbReference>
<dbReference type="STRING" id="320771.Cflav_PD0249"/>
<dbReference type="InterPro" id="IPR027417">
    <property type="entry name" value="P-loop_NTPase"/>
</dbReference>
<dbReference type="GO" id="GO:0016887">
    <property type="term" value="F:ATP hydrolysis activity"/>
    <property type="evidence" value="ECO:0007669"/>
    <property type="project" value="InterPro"/>
</dbReference>
<comment type="similarity">
    <text evidence="3">Belongs to the MoxR family.</text>
</comment>
<evidence type="ECO:0000313" key="6">
    <source>
        <dbReference type="Proteomes" id="UP000003688"/>
    </source>
</evidence>
<evidence type="ECO:0000256" key="2">
    <source>
        <dbReference type="ARBA" id="ARBA00022840"/>
    </source>
</evidence>